<dbReference type="CDD" id="cd02440">
    <property type="entry name" value="AdoMet_MTases"/>
    <property type="match status" value="1"/>
</dbReference>
<dbReference type="EMBL" id="FQWQ01000001">
    <property type="protein sequence ID" value="SHG43792.1"/>
    <property type="molecule type" value="Genomic_DNA"/>
</dbReference>
<dbReference type="PANTHER" id="PTHR44942:SF4">
    <property type="entry name" value="METHYLTRANSFERASE TYPE 11 DOMAIN-CONTAINING PROTEIN"/>
    <property type="match status" value="1"/>
</dbReference>
<keyword evidence="3 5" id="KW-0808">Transferase</keyword>
<evidence type="ECO:0000313" key="5">
    <source>
        <dbReference type="EMBL" id="SHG43792.1"/>
    </source>
</evidence>
<dbReference type="RefSeq" id="WP_073130218.1">
    <property type="nucleotide sequence ID" value="NZ_FQWQ01000001.1"/>
</dbReference>
<evidence type="ECO:0000256" key="1">
    <source>
        <dbReference type="ARBA" id="ARBA00008361"/>
    </source>
</evidence>
<dbReference type="Gene3D" id="3.40.50.150">
    <property type="entry name" value="Vaccinia Virus protein VP39"/>
    <property type="match status" value="1"/>
</dbReference>
<keyword evidence="6" id="KW-1185">Reference proteome</keyword>
<organism evidence="5 6">
    <name type="scientific">Chryseolinea serpens</name>
    <dbReference type="NCBI Taxonomy" id="947013"/>
    <lineage>
        <taxon>Bacteria</taxon>
        <taxon>Pseudomonadati</taxon>
        <taxon>Bacteroidota</taxon>
        <taxon>Cytophagia</taxon>
        <taxon>Cytophagales</taxon>
        <taxon>Fulvivirgaceae</taxon>
        <taxon>Chryseolinea</taxon>
    </lineage>
</organism>
<gene>
    <name evidence="5" type="ORF">SAMN04488109_0274</name>
</gene>
<dbReference type="STRING" id="947013.SAMN04488109_0274"/>
<reference evidence="5 6" key="1">
    <citation type="submission" date="2016-11" db="EMBL/GenBank/DDBJ databases">
        <authorList>
            <person name="Jaros S."/>
            <person name="Januszkiewicz K."/>
            <person name="Wedrychowicz H."/>
        </authorList>
    </citation>
    <scope>NUCLEOTIDE SEQUENCE [LARGE SCALE GENOMIC DNA]</scope>
    <source>
        <strain evidence="5 6">DSM 24574</strain>
    </source>
</reference>
<dbReference type="GO" id="GO:0008757">
    <property type="term" value="F:S-adenosylmethionine-dependent methyltransferase activity"/>
    <property type="evidence" value="ECO:0007669"/>
    <property type="project" value="InterPro"/>
</dbReference>
<accession>A0A1M5JT45</accession>
<protein>
    <submittedName>
        <fullName evidence="5">Methyltransferase domain-containing protein</fullName>
    </submittedName>
</protein>
<dbReference type="InterPro" id="IPR051052">
    <property type="entry name" value="Diverse_substrate_MTase"/>
</dbReference>
<proteinExistence type="inferred from homology"/>
<dbReference type="Pfam" id="PF08241">
    <property type="entry name" value="Methyltransf_11"/>
    <property type="match status" value="1"/>
</dbReference>
<dbReference type="GO" id="GO:0032259">
    <property type="term" value="P:methylation"/>
    <property type="evidence" value="ECO:0007669"/>
    <property type="project" value="UniProtKB-KW"/>
</dbReference>
<dbReference type="InterPro" id="IPR013216">
    <property type="entry name" value="Methyltransf_11"/>
</dbReference>
<dbReference type="OrthoDB" id="9789123at2"/>
<dbReference type="InterPro" id="IPR029063">
    <property type="entry name" value="SAM-dependent_MTases_sf"/>
</dbReference>
<dbReference type="PANTHER" id="PTHR44942">
    <property type="entry name" value="METHYLTRANSF_11 DOMAIN-CONTAINING PROTEIN"/>
    <property type="match status" value="1"/>
</dbReference>
<dbReference type="SUPFAM" id="SSF53335">
    <property type="entry name" value="S-adenosyl-L-methionine-dependent methyltransferases"/>
    <property type="match status" value="1"/>
</dbReference>
<evidence type="ECO:0000256" key="3">
    <source>
        <dbReference type="ARBA" id="ARBA00022679"/>
    </source>
</evidence>
<feature type="domain" description="Methyltransferase type 11" evidence="4">
    <location>
        <begin position="51"/>
        <end position="144"/>
    </location>
</feature>
<dbReference type="Proteomes" id="UP000184212">
    <property type="component" value="Unassembled WGS sequence"/>
</dbReference>
<evidence type="ECO:0000256" key="2">
    <source>
        <dbReference type="ARBA" id="ARBA00022603"/>
    </source>
</evidence>
<comment type="similarity">
    <text evidence="1">Belongs to the methyltransferase superfamily.</text>
</comment>
<sequence>MQPQEKIIKTYNATAENYAATRIDELSKKHFDRLILKEFARLNENTGTCADLGCGPGQTTKFLFDAGLRDIIGMDISPVMVKVARRIFPLIKFETADLLALPYRENYFGSAVAFYAIVHFDYHQVDLAFKEVNRVLKKGAHFLFSFHVGEETMHFDKANEIDVDIDLHFLQTDRILKLLDDNKFRIIDTLERLPYPDVEWATKRAYVWAEKVDDAV</sequence>
<name>A0A1M5JT45_9BACT</name>
<evidence type="ECO:0000313" key="6">
    <source>
        <dbReference type="Proteomes" id="UP000184212"/>
    </source>
</evidence>
<dbReference type="AlphaFoldDB" id="A0A1M5JT45"/>
<evidence type="ECO:0000259" key="4">
    <source>
        <dbReference type="Pfam" id="PF08241"/>
    </source>
</evidence>
<keyword evidence="2 5" id="KW-0489">Methyltransferase</keyword>